<name>A0A699TJ73_TANCI</name>
<dbReference type="Pfam" id="PF07727">
    <property type="entry name" value="RVT_2"/>
    <property type="match status" value="1"/>
</dbReference>
<dbReference type="AlphaFoldDB" id="A0A699TJ73"/>
<dbReference type="EMBL" id="BKCJ011250821">
    <property type="protein sequence ID" value="GFD10217.1"/>
    <property type="molecule type" value="Genomic_DNA"/>
</dbReference>
<feature type="domain" description="Reverse transcriptase Ty1/copia-type" evidence="1">
    <location>
        <begin position="72"/>
        <end position="110"/>
    </location>
</feature>
<feature type="non-terminal residue" evidence="2">
    <location>
        <position position="112"/>
    </location>
</feature>
<feature type="non-terminal residue" evidence="2">
    <location>
        <position position="1"/>
    </location>
</feature>
<evidence type="ECO:0000313" key="2">
    <source>
        <dbReference type="EMBL" id="GFD10217.1"/>
    </source>
</evidence>
<dbReference type="InterPro" id="IPR013103">
    <property type="entry name" value="RVT_2"/>
</dbReference>
<proteinExistence type="predicted"/>
<organism evidence="2">
    <name type="scientific">Tanacetum cinerariifolium</name>
    <name type="common">Dalmatian daisy</name>
    <name type="synonym">Chrysanthemum cinerariifolium</name>
    <dbReference type="NCBI Taxonomy" id="118510"/>
    <lineage>
        <taxon>Eukaryota</taxon>
        <taxon>Viridiplantae</taxon>
        <taxon>Streptophyta</taxon>
        <taxon>Embryophyta</taxon>
        <taxon>Tracheophyta</taxon>
        <taxon>Spermatophyta</taxon>
        <taxon>Magnoliopsida</taxon>
        <taxon>eudicotyledons</taxon>
        <taxon>Gunneridae</taxon>
        <taxon>Pentapetalae</taxon>
        <taxon>asterids</taxon>
        <taxon>campanulids</taxon>
        <taxon>Asterales</taxon>
        <taxon>Asteraceae</taxon>
        <taxon>Asteroideae</taxon>
        <taxon>Anthemideae</taxon>
        <taxon>Anthemidinae</taxon>
        <taxon>Tanacetum</taxon>
    </lineage>
</organism>
<evidence type="ECO:0000259" key="1">
    <source>
        <dbReference type="Pfam" id="PF07727"/>
    </source>
</evidence>
<sequence>ERIPSENTSEHPIEAESLAPIIEEDVVPVRRSAKTPKAPNRLSLNVEIVPDQLYFNVKVEEHSLEDKGEPATYYDYKIWQIDVKTAFLNGFLDKEIYMKQPEGFVDSDHPRK</sequence>
<protein>
    <submittedName>
        <fullName evidence="2">Retrotransposon protein, putative, Ty1-copia subclass</fullName>
    </submittedName>
</protein>
<accession>A0A699TJ73</accession>
<gene>
    <name evidence="2" type="ORF">Tci_882186</name>
</gene>
<comment type="caution">
    <text evidence="2">The sequence shown here is derived from an EMBL/GenBank/DDBJ whole genome shotgun (WGS) entry which is preliminary data.</text>
</comment>
<reference evidence="2" key="1">
    <citation type="journal article" date="2019" name="Sci. Rep.">
        <title>Draft genome of Tanacetum cinerariifolium, the natural source of mosquito coil.</title>
        <authorList>
            <person name="Yamashiro T."/>
            <person name="Shiraishi A."/>
            <person name="Satake H."/>
            <person name="Nakayama K."/>
        </authorList>
    </citation>
    <scope>NUCLEOTIDE SEQUENCE</scope>
</reference>